<reference evidence="1 2" key="2">
    <citation type="journal article" date="2012" name="PLoS Pathog.">
        <title>Diverse lifestyles and strategies of plant pathogenesis encoded in the genomes of eighteen Dothideomycetes fungi.</title>
        <authorList>
            <person name="Ohm R.A."/>
            <person name="Feau N."/>
            <person name="Henrissat B."/>
            <person name="Schoch C.L."/>
            <person name="Horwitz B.A."/>
            <person name="Barry K.W."/>
            <person name="Condon B.J."/>
            <person name="Copeland A.C."/>
            <person name="Dhillon B."/>
            <person name="Glaser F."/>
            <person name="Hesse C.N."/>
            <person name="Kosti I."/>
            <person name="LaButti K."/>
            <person name="Lindquist E.A."/>
            <person name="Lucas S."/>
            <person name="Salamov A.A."/>
            <person name="Bradshaw R.E."/>
            <person name="Ciuffetti L."/>
            <person name="Hamelin R.C."/>
            <person name="Kema G.H.J."/>
            <person name="Lawrence C."/>
            <person name="Scott J.A."/>
            <person name="Spatafora J.W."/>
            <person name="Turgeon B.G."/>
            <person name="de Wit P.J.G.M."/>
            <person name="Zhong S."/>
            <person name="Goodwin S.B."/>
            <person name="Grigoriev I.V."/>
        </authorList>
    </citation>
    <scope>NUCLEOTIDE SEQUENCE [LARGE SCALE GENOMIC DNA]</scope>
    <source>
        <strain evidence="2">NZE10 / CBS 128990</strain>
    </source>
</reference>
<gene>
    <name evidence="1" type="ORF">DOTSEDRAFT_74575</name>
</gene>
<dbReference type="HOGENOM" id="CLU_2474925_0_0_1"/>
<dbReference type="CDD" id="cd12148">
    <property type="entry name" value="fungal_TF_MHR"/>
    <property type="match status" value="1"/>
</dbReference>
<evidence type="ECO:0000313" key="2">
    <source>
        <dbReference type="Proteomes" id="UP000016933"/>
    </source>
</evidence>
<proteinExistence type="predicted"/>
<dbReference type="OrthoDB" id="424974at2759"/>
<name>N1PIE3_DOTSN</name>
<dbReference type="AlphaFoldDB" id="N1PIE3"/>
<accession>N1PIE3</accession>
<keyword evidence="2" id="KW-1185">Reference proteome</keyword>
<organism evidence="1 2">
    <name type="scientific">Dothistroma septosporum (strain NZE10 / CBS 128990)</name>
    <name type="common">Red band needle blight fungus</name>
    <name type="synonym">Mycosphaerella pini</name>
    <dbReference type="NCBI Taxonomy" id="675120"/>
    <lineage>
        <taxon>Eukaryota</taxon>
        <taxon>Fungi</taxon>
        <taxon>Dikarya</taxon>
        <taxon>Ascomycota</taxon>
        <taxon>Pezizomycotina</taxon>
        <taxon>Dothideomycetes</taxon>
        <taxon>Dothideomycetidae</taxon>
        <taxon>Mycosphaerellales</taxon>
        <taxon>Mycosphaerellaceae</taxon>
        <taxon>Dothistroma</taxon>
    </lineage>
</organism>
<sequence length="88" mass="10162">MPGSTKPPEMPTFHIIDSEYRVTIRITDRSRRAWFIIGTLIRIARAMDIYRDVPGERAFLTQIRRRLCSSIASLDVYCSFDRGSIPSL</sequence>
<evidence type="ECO:0000313" key="1">
    <source>
        <dbReference type="EMBL" id="EME41086.1"/>
    </source>
</evidence>
<protein>
    <submittedName>
        <fullName evidence="1">Uncharacterized protein</fullName>
    </submittedName>
</protein>
<feature type="non-terminal residue" evidence="1">
    <location>
        <position position="88"/>
    </location>
</feature>
<dbReference type="EMBL" id="KB446543">
    <property type="protein sequence ID" value="EME41086.1"/>
    <property type="molecule type" value="Genomic_DNA"/>
</dbReference>
<dbReference type="Proteomes" id="UP000016933">
    <property type="component" value="Unassembled WGS sequence"/>
</dbReference>
<reference evidence="2" key="1">
    <citation type="journal article" date="2012" name="PLoS Genet.">
        <title>The genomes of the fungal plant pathogens Cladosporium fulvum and Dothistroma septosporum reveal adaptation to different hosts and lifestyles but also signatures of common ancestry.</title>
        <authorList>
            <person name="de Wit P.J.G.M."/>
            <person name="van der Burgt A."/>
            <person name="Oekmen B."/>
            <person name="Stergiopoulos I."/>
            <person name="Abd-Elsalam K.A."/>
            <person name="Aerts A.L."/>
            <person name="Bahkali A.H."/>
            <person name="Beenen H.G."/>
            <person name="Chettri P."/>
            <person name="Cox M.P."/>
            <person name="Datema E."/>
            <person name="de Vries R.P."/>
            <person name="Dhillon B."/>
            <person name="Ganley A.R."/>
            <person name="Griffiths S.A."/>
            <person name="Guo Y."/>
            <person name="Hamelin R.C."/>
            <person name="Henrissat B."/>
            <person name="Kabir M.S."/>
            <person name="Jashni M.K."/>
            <person name="Kema G."/>
            <person name="Klaubauf S."/>
            <person name="Lapidus A."/>
            <person name="Levasseur A."/>
            <person name="Lindquist E."/>
            <person name="Mehrabi R."/>
            <person name="Ohm R.A."/>
            <person name="Owen T.J."/>
            <person name="Salamov A."/>
            <person name="Schwelm A."/>
            <person name="Schijlen E."/>
            <person name="Sun H."/>
            <person name="van den Burg H.A."/>
            <person name="van Ham R.C.H.J."/>
            <person name="Zhang S."/>
            <person name="Goodwin S.B."/>
            <person name="Grigoriev I.V."/>
            <person name="Collemare J."/>
            <person name="Bradshaw R.E."/>
        </authorList>
    </citation>
    <scope>NUCLEOTIDE SEQUENCE [LARGE SCALE GENOMIC DNA]</scope>
    <source>
        <strain evidence="2">NZE10 / CBS 128990</strain>
    </source>
</reference>